<dbReference type="PROSITE" id="PS50940">
    <property type="entry name" value="CHIT_BIND_II"/>
    <property type="match status" value="1"/>
</dbReference>
<feature type="domain" description="Chitin-binding type-2" evidence="7">
    <location>
        <begin position="239"/>
        <end position="293"/>
    </location>
</feature>
<dbReference type="InterPro" id="IPR036508">
    <property type="entry name" value="Chitin-bd_dom_sf"/>
</dbReference>
<evidence type="ECO:0000313" key="12">
    <source>
        <dbReference type="Proteomes" id="UP000663855"/>
    </source>
</evidence>
<evidence type="ECO:0000256" key="3">
    <source>
        <dbReference type="ARBA" id="ARBA00023157"/>
    </source>
</evidence>
<evidence type="ECO:0000313" key="11">
    <source>
        <dbReference type="EMBL" id="CAF2153330.1"/>
    </source>
</evidence>
<feature type="domain" description="EGF-like" evidence="6">
    <location>
        <begin position="111"/>
        <end position="147"/>
    </location>
</feature>
<feature type="signal peptide" evidence="5">
    <location>
        <begin position="1"/>
        <end position="21"/>
    </location>
</feature>
<dbReference type="PANTHER" id="PTHR24049">
    <property type="entry name" value="CRUMBS FAMILY MEMBER"/>
    <property type="match status" value="1"/>
</dbReference>
<name>A0A815KB45_9BILA</name>
<evidence type="ECO:0000313" key="10">
    <source>
        <dbReference type="EMBL" id="CAF1934576.1"/>
    </source>
</evidence>
<dbReference type="Proteomes" id="UP000663855">
    <property type="component" value="Unassembled WGS sequence"/>
</dbReference>
<keyword evidence="1 4" id="KW-0245">EGF-like domain</keyword>
<evidence type="ECO:0000256" key="4">
    <source>
        <dbReference type="PROSITE-ProRule" id="PRU00076"/>
    </source>
</evidence>
<dbReference type="Gene3D" id="2.170.140.10">
    <property type="entry name" value="Chitin binding domain"/>
    <property type="match status" value="1"/>
</dbReference>
<feature type="chain" id="PRO_5036411835" evidence="5">
    <location>
        <begin position="22"/>
        <end position="293"/>
    </location>
</feature>
<dbReference type="InterPro" id="IPR051022">
    <property type="entry name" value="Notch_Cell-Fate_Det"/>
</dbReference>
<keyword evidence="3 4" id="KW-1015">Disulfide bond</keyword>
<dbReference type="InterPro" id="IPR000742">
    <property type="entry name" value="EGF"/>
</dbReference>
<dbReference type="EMBL" id="CAJNRF010000065">
    <property type="protein sequence ID" value="CAF1934576.1"/>
    <property type="molecule type" value="Genomic_DNA"/>
</dbReference>
<dbReference type="InterPro" id="IPR002557">
    <property type="entry name" value="Chitin-bd_dom"/>
</dbReference>
<accession>A0A815KB45</accession>
<dbReference type="EMBL" id="CAJNOW010008303">
    <property type="protein sequence ID" value="CAF1534540.1"/>
    <property type="molecule type" value="Genomic_DNA"/>
</dbReference>
<evidence type="ECO:0000256" key="5">
    <source>
        <dbReference type="SAM" id="SignalP"/>
    </source>
</evidence>
<evidence type="ECO:0000256" key="2">
    <source>
        <dbReference type="ARBA" id="ARBA00022737"/>
    </source>
</evidence>
<keyword evidence="5" id="KW-0732">Signal</keyword>
<organism evidence="8 12">
    <name type="scientific">Rotaria magnacalcarata</name>
    <dbReference type="NCBI Taxonomy" id="392030"/>
    <lineage>
        <taxon>Eukaryota</taxon>
        <taxon>Metazoa</taxon>
        <taxon>Spiralia</taxon>
        <taxon>Gnathifera</taxon>
        <taxon>Rotifera</taxon>
        <taxon>Eurotatoria</taxon>
        <taxon>Bdelloidea</taxon>
        <taxon>Philodinida</taxon>
        <taxon>Philodinidae</taxon>
        <taxon>Rotaria</taxon>
    </lineage>
</organism>
<protein>
    <submittedName>
        <fullName evidence="8">Uncharacterized protein</fullName>
    </submittedName>
</protein>
<sequence>MMHSITSFVVIIFTLTKSALAVQCNTNPCILGAGFSPPTYQCLQVPDNFNDVICTCPDGQSEINTPCRVCNTVNCGPNGVCIEKSFYENLFYACGCTNGSGIYIHPGPCPDANPTTPAPGICFNGGVYNTAAGICICQAGFSGSYCEISPGQTNCQNVVCANGGVCNSVVTNENGVDQQCSCLDGFSGPNCELVGVSGRCTPDLCQNGGICEEKNNGVASYAFCRCPAGITGQCCQTPYFSCPAPGIFGDSTNCKYGRYFQCAGLNLSTLSCPRGLRYNFMKMRCDSDVSCPI</sequence>
<reference evidence="8" key="1">
    <citation type="submission" date="2021-02" db="EMBL/GenBank/DDBJ databases">
        <authorList>
            <person name="Nowell W R."/>
        </authorList>
    </citation>
    <scope>NUCLEOTIDE SEQUENCE</scope>
</reference>
<dbReference type="EMBL" id="CAJNRE010017295">
    <property type="protein sequence ID" value="CAF2153330.1"/>
    <property type="molecule type" value="Genomic_DNA"/>
</dbReference>
<evidence type="ECO:0000313" key="9">
    <source>
        <dbReference type="EMBL" id="CAF1534527.1"/>
    </source>
</evidence>
<proteinExistence type="predicted"/>
<evidence type="ECO:0000259" key="6">
    <source>
        <dbReference type="PROSITE" id="PS50026"/>
    </source>
</evidence>
<dbReference type="Proteomes" id="UP000663856">
    <property type="component" value="Unassembled WGS sequence"/>
</dbReference>
<dbReference type="EMBL" id="CAJNOV010010121">
    <property type="protein sequence ID" value="CAF1390970.1"/>
    <property type="molecule type" value="Genomic_DNA"/>
</dbReference>
<dbReference type="GO" id="GO:0005576">
    <property type="term" value="C:extracellular region"/>
    <property type="evidence" value="ECO:0007669"/>
    <property type="project" value="InterPro"/>
</dbReference>
<keyword evidence="2" id="KW-0677">Repeat</keyword>
<feature type="disulfide bond" evidence="4">
    <location>
        <begin position="226"/>
        <end position="235"/>
    </location>
</feature>
<dbReference type="SUPFAM" id="SSF57196">
    <property type="entry name" value="EGF/Laminin"/>
    <property type="match status" value="2"/>
</dbReference>
<evidence type="ECO:0000313" key="8">
    <source>
        <dbReference type="EMBL" id="CAF1390970.1"/>
    </source>
</evidence>
<feature type="disulfide bond" evidence="4">
    <location>
        <begin position="182"/>
        <end position="191"/>
    </location>
</feature>
<dbReference type="Proteomes" id="UP000663824">
    <property type="component" value="Unassembled WGS sequence"/>
</dbReference>
<dbReference type="PROSITE" id="PS01186">
    <property type="entry name" value="EGF_2"/>
    <property type="match status" value="2"/>
</dbReference>
<dbReference type="PROSITE" id="PS50026">
    <property type="entry name" value="EGF_3"/>
    <property type="match status" value="3"/>
</dbReference>
<feature type="disulfide bond" evidence="4">
    <location>
        <begin position="137"/>
        <end position="146"/>
    </location>
</feature>
<comment type="caution">
    <text evidence="8">The sequence shown here is derived from an EMBL/GenBank/DDBJ whole genome shotgun (WGS) entry which is preliminary data.</text>
</comment>
<dbReference type="AlphaFoldDB" id="A0A815KB45"/>
<dbReference type="EMBL" id="CAJNOW010008303">
    <property type="protein sequence ID" value="CAF1534527.1"/>
    <property type="molecule type" value="Genomic_DNA"/>
</dbReference>
<feature type="domain" description="EGF-like" evidence="6">
    <location>
        <begin position="196"/>
        <end position="236"/>
    </location>
</feature>
<gene>
    <name evidence="8" type="ORF">CJN711_LOCUS21448</name>
    <name evidence="9" type="ORF">KQP761_LOCUS16535</name>
    <name evidence="11" type="ORF">MBJ925_LOCUS31701</name>
    <name evidence="10" type="ORF">WKI299_LOCUS1174</name>
</gene>
<dbReference type="Proteomes" id="UP000663834">
    <property type="component" value="Unassembled WGS sequence"/>
</dbReference>
<comment type="caution">
    <text evidence="4">Lacks conserved residue(s) required for the propagation of feature annotation.</text>
</comment>
<dbReference type="GO" id="GO:0008061">
    <property type="term" value="F:chitin binding"/>
    <property type="evidence" value="ECO:0007669"/>
    <property type="project" value="InterPro"/>
</dbReference>
<dbReference type="OrthoDB" id="283575at2759"/>
<dbReference type="SUPFAM" id="SSF57625">
    <property type="entry name" value="Invertebrate chitin-binding proteins"/>
    <property type="match status" value="1"/>
</dbReference>
<feature type="domain" description="EGF-like" evidence="6">
    <location>
        <begin position="151"/>
        <end position="192"/>
    </location>
</feature>
<dbReference type="Gene3D" id="2.10.25.10">
    <property type="entry name" value="Laminin"/>
    <property type="match status" value="2"/>
</dbReference>
<dbReference type="SMART" id="SM00181">
    <property type="entry name" value="EGF"/>
    <property type="match status" value="3"/>
</dbReference>
<dbReference type="PROSITE" id="PS00022">
    <property type="entry name" value="EGF_1"/>
    <property type="match status" value="3"/>
</dbReference>
<evidence type="ECO:0000259" key="7">
    <source>
        <dbReference type="PROSITE" id="PS50940"/>
    </source>
</evidence>
<evidence type="ECO:0000256" key="1">
    <source>
        <dbReference type="ARBA" id="ARBA00022536"/>
    </source>
</evidence>